<protein>
    <submittedName>
        <fullName evidence="1">Uncharacterized protein</fullName>
    </submittedName>
</protein>
<accession>A0A0F9ECB2</accession>
<dbReference type="Gene3D" id="2.60.40.10">
    <property type="entry name" value="Immunoglobulins"/>
    <property type="match status" value="1"/>
</dbReference>
<reference evidence="1" key="1">
    <citation type="journal article" date="2015" name="Nature">
        <title>Complex archaea that bridge the gap between prokaryotes and eukaryotes.</title>
        <authorList>
            <person name="Spang A."/>
            <person name="Saw J.H."/>
            <person name="Jorgensen S.L."/>
            <person name="Zaremba-Niedzwiedzka K."/>
            <person name="Martijn J."/>
            <person name="Lind A.E."/>
            <person name="van Eijk R."/>
            <person name="Schleper C."/>
            <person name="Guy L."/>
            <person name="Ettema T.J."/>
        </authorList>
    </citation>
    <scope>NUCLEOTIDE SEQUENCE</scope>
</reference>
<proteinExistence type="predicted"/>
<dbReference type="InterPro" id="IPR013783">
    <property type="entry name" value="Ig-like_fold"/>
</dbReference>
<dbReference type="EMBL" id="LAZR01035441">
    <property type="protein sequence ID" value="KKL27501.1"/>
    <property type="molecule type" value="Genomic_DNA"/>
</dbReference>
<gene>
    <name evidence="1" type="ORF">LCGC14_2384520</name>
</gene>
<dbReference type="AlphaFoldDB" id="A0A0F9ECB2"/>
<feature type="non-terminal residue" evidence="1">
    <location>
        <position position="1"/>
    </location>
</feature>
<comment type="caution">
    <text evidence="1">The sequence shown here is derived from an EMBL/GenBank/DDBJ whole genome shotgun (WGS) entry which is preliminary data.</text>
</comment>
<feature type="non-terminal residue" evidence="1">
    <location>
        <position position="540"/>
    </location>
</feature>
<evidence type="ECO:0000313" key="1">
    <source>
        <dbReference type="EMBL" id="KKL27501.1"/>
    </source>
</evidence>
<organism evidence="1">
    <name type="scientific">marine sediment metagenome</name>
    <dbReference type="NCBI Taxonomy" id="412755"/>
    <lineage>
        <taxon>unclassified sequences</taxon>
        <taxon>metagenomes</taxon>
        <taxon>ecological metagenomes</taxon>
    </lineage>
</organism>
<name>A0A0F9ECB2_9ZZZZ</name>
<sequence>PIDDILVSQYFLDNKNGLNNLPEKQAKFEIKFFGLVGKKSDNAIKNIIIEGPNGYDFKIRSQIFNPTNDEVYIGDWEIASTSVLKKTLTIPIGTSIKPGQFLTYSYQSSWFTDVAEQIELRDETGTIIDETPIINDLNNDFSSWQRVYDGFDTNTSDDWTFETSSAGSTNGKLVIEEAEEVVLVTVSTEKSNYIFGETATISGTVSKQVFVEQPTFSQETIDVIISGPNYYDTLTLYPDLNLEYEIPLKLQKVLGIYDGVYDVSVSYSSGTAQTEFSVGDEVIETTQKEAGALVISTDKESYIPGETAIIFAETSDIIEFEGLKFTVTNPGGIQIFDGTLFPSIGGVNTGVRGGDFNQYEDAQFITNLFMDTISPSYGIHTISAEYGTQTATATFDLNEDVKEDVLISLTTDKEVYGIGETVKISGRLNNLFLDTLDLEVLQTQTFALDFDPSRIVKDLTSVRLAGDSTFNYEFKIPNNENSFGGYRVTVSKDVGAATTKFFVVENPDEYEVLFIETISVTTDKTIYDIGDTLKILGRVG</sequence>